<proteinExistence type="predicted"/>
<organism evidence="2 3">
    <name type="scientific">Aureobasidium pullulans</name>
    <name type="common">Black yeast</name>
    <name type="synonym">Pullularia pullulans</name>
    <dbReference type="NCBI Taxonomy" id="5580"/>
    <lineage>
        <taxon>Eukaryota</taxon>
        <taxon>Fungi</taxon>
        <taxon>Dikarya</taxon>
        <taxon>Ascomycota</taxon>
        <taxon>Pezizomycotina</taxon>
        <taxon>Dothideomycetes</taxon>
        <taxon>Dothideomycetidae</taxon>
        <taxon>Dothideales</taxon>
        <taxon>Saccotheciaceae</taxon>
        <taxon>Aureobasidium</taxon>
    </lineage>
</organism>
<reference evidence="2 3" key="1">
    <citation type="submission" date="2018-10" db="EMBL/GenBank/DDBJ databases">
        <title>Fifty Aureobasidium pullulans genomes reveal a recombining polyextremotolerant generalist.</title>
        <authorList>
            <person name="Gostincar C."/>
            <person name="Turk M."/>
            <person name="Zajc J."/>
            <person name="Gunde-Cimerman N."/>
        </authorList>
    </citation>
    <scope>NUCLEOTIDE SEQUENCE [LARGE SCALE GENOMIC DNA]</scope>
    <source>
        <strain evidence="2 3">EXF-10751</strain>
    </source>
</reference>
<dbReference type="AlphaFoldDB" id="A0A4S8VYJ2"/>
<name>A0A4S8VYJ2_AURPU</name>
<gene>
    <name evidence="2" type="ORF">D6D20_08619</name>
</gene>
<evidence type="ECO:0000256" key="1">
    <source>
        <dbReference type="SAM" id="MobiDB-lite"/>
    </source>
</evidence>
<accession>A0A4S8VYJ2</accession>
<dbReference type="Proteomes" id="UP000310421">
    <property type="component" value="Unassembled WGS sequence"/>
</dbReference>
<protein>
    <submittedName>
        <fullName evidence="2">Uncharacterized protein</fullName>
    </submittedName>
</protein>
<dbReference type="EMBL" id="QZAN01000145">
    <property type="protein sequence ID" value="THW56582.1"/>
    <property type="molecule type" value="Genomic_DNA"/>
</dbReference>
<evidence type="ECO:0000313" key="2">
    <source>
        <dbReference type="EMBL" id="THW56582.1"/>
    </source>
</evidence>
<comment type="caution">
    <text evidence="2">The sequence shown here is derived from an EMBL/GenBank/DDBJ whole genome shotgun (WGS) entry which is preliminary data.</text>
</comment>
<sequence length="228" mass="24192">MTLSFDQVNPTSTHIYNPTNKSPSSLDASNKSFKHNIKMLFSTMVASVALPILAAATPIDLERRAGGPAIVPLAANCTLMNPLPHASQHPGNGTISGYVPSSSFSASRVYSWYIPQPDFLTREARWSNCIEQCNGYSGCVSAYMAYNAPLPKGWLGLPGGELEVGCFMYNRTLTPLDFVVATEGQYVNATAGNIYCPKTASASVTASSNASAAKSTGTTKKKPVKVVA</sequence>
<feature type="region of interest" description="Disordered" evidence="1">
    <location>
        <begin position="1"/>
        <end position="27"/>
    </location>
</feature>
<evidence type="ECO:0000313" key="3">
    <source>
        <dbReference type="Proteomes" id="UP000310421"/>
    </source>
</evidence>